<evidence type="ECO:0000313" key="1">
    <source>
        <dbReference type="EMBL" id="KAF2443414.1"/>
    </source>
</evidence>
<protein>
    <submittedName>
        <fullName evidence="1">Uncharacterized protein</fullName>
    </submittedName>
</protein>
<sequence>MAPRSIEDKVRIDKHLRELFDIKLRRLPASLFVGGRKPTFQDVVNETEGCKFLSGIPKEYDLGWYFQSFNDLARLNFTVRKGGDAHQRNLSRAMFYLELDPKYSFNPRLDHARLNMLCMLIVYTLPKPDLVCNYGLTAPFRLRYGYAWDEGVKRSSHEQGVIARDSFILYWDSSPYGLITWTNAQKNAMKRAVEKLRDVIPPLPFAIEEFWAEADLQPDNVREKNATLWALRWLIHKDTEYQRARAEAESTIQNSEWYGQEMLDQMANMGSDNELKYLDDPYIFQNCDLLNALRVPVDEGTKPLPSQQHEPWMDPSTAISMVKGEIVDINGLIEELGSLGVSTDAMDTT</sequence>
<organism evidence="1 2">
    <name type="scientific">Karstenula rhodostoma CBS 690.94</name>
    <dbReference type="NCBI Taxonomy" id="1392251"/>
    <lineage>
        <taxon>Eukaryota</taxon>
        <taxon>Fungi</taxon>
        <taxon>Dikarya</taxon>
        <taxon>Ascomycota</taxon>
        <taxon>Pezizomycotina</taxon>
        <taxon>Dothideomycetes</taxon>
        <taxon>Pleosporomycetidae</taxon>
        <taxon>Pleosporales</taxon>
        <taxon>Massarineae</taxon>
        <taxon>Didymosphaeriaceae</taxon>
        <taxon>Karstenula</taxon>
    </lineage>
</organism>
<dbReference type="AlphaFoldDB" id="A0A9P4PI65"/>
<gene>
    <name evidence="1" type="ORF">P171DRAFT_521976</name>
</gene>
<reference evidence="1" key="1">
    <citation type="journal article" date="2020" name="Stud. Mycol.">
        <title>101 Dothideomycetes genomes: a test case for predicting lifestyles and emergence of pathogens.</title>
        <authorList>
            <person name="Haridas S."/>
            <person name="Albert R."/>
            <person name="Binder M."/>
            <person name="Bloem J."/>
            <person name="Labutti K."/>
            <person name="Salamov A."/>
            <person name="Andreopoulos B."/>
            <person name="Baker S."/>
            <person name="Barry K."/>
            <person name="Bills G."/>
            <person name="Bluhm B."/>
            <person name="Cannon C."/>
            <person name="Castanera R."/>
            <person name="Culley D."/>
            <person name="Daum C."/>
            <person name="Ezra D."/>
            <person name="Gonzalez J."/>
            <person name="Henrissat B."/>
            <person name="Kuo A."/>
            <person name="Liang C."/>
            <person name="Lipzen A."/>
            <person name="Lutzoni F."/>
            <person name="Magnuson J."/>
            <person name="Mondo S."/>
            <person name="Nolan M."/>
            <person name="Ohm R."/>
            <person name="Pangilinan J."/>
            <person name="Park H.-J."/>
            <person name="Ramirez L."/>
            <person name="Alfaro M."/>
            <person name="Sun H."/>
            <person name="Tritt A."/>
            <person name="Yoshinaga Y."/>
            <person name="Zwiers L.-H."/>
            <person name="Turgeon B."/>
            <person name="Goodwin S."/>
            <person name="Spatafora J."/>
            <person name="Crous P."/>
            <person name="Grigoriev I."/>
        </authorList>
    </citation>
    <scope>NUCLEOTIDE SEQUENCE</scope>
    <source>
        <strain evidence="1">CBS 690.94</strain>
    </source>
</reference>
<dbReference type="OrthoDB" id="3801165at2759"/>
<comment type="caution">
    <text evidence="1">The sequence shown here is derived from an EMBL/GenBank/DDBJ whole genome shotgun (WGS) entry which is preliminary data.</text>
</comment>
<evidence type="ECO:0000313" key="2">
    <source>
        <dbReference type="Proteomes" id="UP000799764"/>
    </source>
</evidence>
<name>A0A9P4PI65_9PLEO</name>
<dbReference type="Proteomes" id="UP000799764">
    <property type="component" value="Unassembled WGS sequence"/>
</dbReference>
<proteinExistence type="predicted"/>
<dbReference type="EMBL" id="MU001502">
    <property type="protein sequence ID" value="KAF2443414.1"/>
    <property type="molecule type" value="Genomic_DNA"/>
</dbReference>
<keyword evidence="2" id="KW-1185">Reference proteome</keyword>
<accession>A0A9P4PI65</accession>